<evidence type="ECO:0000256" key="2">
    <source>
        <dbReference type="ARBA" id="ARBA00023125"/>
    </source>
</evidence>
<evidence type="ECO:0000259" key="4">
    <source>
        <dbReference type="PROSITE" id="PS50043"/>
    </source>
</evidence>
<evidence type="ECO:0000256" key="1">
    <source>
        <dbReference type="ARBA" id="ARBA00023015"/>
    </source>
</evidence>
<dbReference type="InterPro" id="IPR059106">
    <property type="entry name" value="WHD_MalT"/>
</dbReference>
<dbReference type="SUPFAM" id="SSF52540">
    <property type="entry name" value="P-loop containing nucleoside triphosphate hydrolases"/>
    <property type="match status" value="1"/>
</dbReference>
<dbReference type="InterPro" id="IPR049945">
    <property type="entry name" value="AAA_22"/>
</dbReference>
<dbReference type="InterPro" id="IPR036388">
    <property type="entry name" value="WH-like_DNA-bd_sf"/>
</dbReference>
<dbReference type="Pfam" id="PF00196">
    <property type="entry name" value="GerE"/>
    <property type="match status" value="1"/>
</dbReference>
<dbReference type="EMBL" id="CP137892">
    <property type="protein sequence ID" value="WPC03386.1"/>
    <property type="molecule type" value="Genomic_DNA"/>
</dbReference>
<keyword evidence="2" id="KW-0238">DNA-binding</keyword>
<dbReference type="PROSITE" id="PS00622">
    <property type="entry name" value="HTH_LUXR_1"/>
    <property type="match status" value="1"/>
</dbReference>
<dbReference type="InterPro" id="IPR039420">
    <property type="entry name" value="WalR-like"/>
</dbReference>
<gene>
    <name evidence="5" type="ORF">SBP02_11325</name>
</gene>
<sequence length="904" mass="100638">MSQPALPSLPLLRTKLFPIAAGSQPQLERTALVERLLAARDRPLTILCTPAGYGKSTLLGQLRLRLQAAGVRVAWLSCDEVDGEPQRLLHYLVAAIAEQRPGFGGRTLALLQGEKSLPHQELIDAFLVELAGIEGRQQLILDDVHHLRHPDLAPLARGLIERMPDHVRLIVSTRRTSGLIGERSMRGAAAFCFGAEDLCLTPEETRVYLCEIRGRRLSRAQVRLLHERTEGWITALHLATLSLGRCGESGVDFDGVTGTERNIADYLGEDVVDRLPDVVQRFLERTSVLDEFNAELCSALTGQEDAGATLQRLQREQLFIVALDERGEWFRYHPLFAEYLQGRLARHGEPTQLLHAAARWSEQRAQVDKSVTYALRARDYAFAADLLERQGVHLMAGNRLYDILATIGTIPAEVIRENPVFQIFYAWQLAFEEKYVDAEALLEDIAARLQKPCGREQGAGLSETLALVQVIKALVLLYQDKLGQCLTVTRHWLSLVPDGQVLIRASLSCLQAAAHALLGEFGAALGMIELARGSLRHCPSEYLHVMLSLIEALLCKEQGQLERGCALAEDARARVERVFGPRNRVGGPLALAYADLLYERDRHAGILAELLQATTWRDVATPIELISRGRLLMARASFFAGESEQALVQLDDWLTQVQGAGYERLYALAVSCKVQFLLWLRRPSEAERLCLQLRRHSLALPAQRDTDVGVALVQCQARLALSGRRGERVVAQLEAGLAKQGGEHRRDSRVRLSLLLAAAYWGAGSGERAFALFQATLEDAWSSGYRRAFLDDGLWLLPLWEAWRVADPEAAGRWQGLAEQMRMQCRRLGVDQEVFAGHQDVNPREQDILRLVAAGLSNREIAKAMHLSEATIKWHLHNLFAKLGTRSRTQAVLAGRRSGLLTED</sequence>
<dbReference type="InterPro" id="IPR011990">
    <property type="entry name" value="TPR-like_helical_dom_sf"/>
</dbReference>
<evidence type="ECO:0000313" key="5">
    <source>
        <dbReference type="EMBL" id="WPC03386.1"/>
    </source>
</evidence>
<name>A0ABZ0PRI1_9PSED</name>
<dbReference type="Gene3D" id="1.25.40.10">
    <property type="entry name" value="Tetratricopeptide repeat domain"/>
    <property type="match status" value="1"/>
</dbReference>
<dbReference type="Pfam" id="PF25873">
    <property type="entry name" value="WHD_MalT"/>
    <property type="match status" value="1"/>
</dbReference>
<organism evidence="5 6">
    <name type="scientific">Pseudomonas benzenivorans</name>
    <dbReference type="NCBI Taxonomy" id="556533"/>
    <lineage>
        <taxon>Bacteria</taxon>
        <taxon>Pseudomonadati</taxon>
        <taxon>Pseudomonadota</taxon>
        <taxon>Gammaproteobacteria</taxon>
        <taxon>Pseudomonadales</taxon>
        <taxon>Pseudomonadaceae</taxon>
        <taxon>Pseudomonas</taxon>
    </lineage>
</organism>
<proteinExistence type="predicted"/>
<dbReference type="SMART" id="SM00421">
    <property type="entry name" value="HTH_LUXR"/>
    <property type="match status" value="1"/>
</dbReference>
<dbReference type="Pfam" id="PF13401">
    <property type="entry name" value="AAA_22"/>
    <property type="match status" value="1"/>
</dbReference>
<dbReference type="Pfam" id="PF17874">
    <property type="entry name" value="TPR_MalT"/>
    <property type="match status" value="1"/>
</dbReference>
<keyword evidence="1" id="KW-0805">Transcription regulation</keyword>
<dbReference type="SUPFAM" id="SSF46894">
    <property type="entry name" value="C-terminal effector domain of the bipartite response regulators"/>
    <property type="match status" value="1"/>
</dbReference>
<keyword evidence="3" id="KW-0804">Transcription</keyword>
<dbReference type="InterPro" id="IPR016032">
    <property type="entry name" value="Sig_transdc_resp-reg_C-effctor"/>
</dbReference>
<dbReference type="InterPro" id="IPR027417">
    <property type="entry name" value="P-loop_NTPase"/>
</dbReference>
<dbReference type="Gene3D" id="1.10.10.10">
    <property type="entry name" value="Winged helix-like DNA-binding domain superfamily/Winged helix DNA-binding domain"/>
    <property type="match status" value="1"/>
</dbReference>
<dbReference type="RefSeq" id="WP_318641722.1">
    <property type="nucleotide sequence ID" value="NZ_CP137892.1"/>
</dbReference>
<reference evidence="5 6" key="1">
    <citation type="submission" date="2023-11" db="EMBL/GenBank/DDBJ databases">
        <title>Complete genome of Pseudomonas benzenivorans BA3361.</title>
        <authorList>
            <person name="Shin S.Y."/>
            <person name="Song J."/>
            <person name="Kang H."/>
        </authorList>
    </citation>
    <scope>NUCLEOTIDE SEQUENCE [LARGE SCALE GENOMIC DNA]</scope>
    <source>
        <strain evidence="5 6">HNIBRBA3361</strain>
    </source>
</reference>
<dbReference type="PROSITE" id="PS50043">
    <property type="entry name" value="HTH_LUXR_2"/>
    <property type="match status" value="1"/>
</dbReference>
<dbReference type="InterPro" id="IPR041617">
    <property type="entry name" value="TPR_MalT"/>
</dbReference>
<protein>
    <submittedName>
        <fullName evidence="5">LuxR C-terminal-related transcriptional regulator</fullName>
    </submittedName>
</protein>
<evidence type="ECO:0000256" key="3">
    <source>
        <dbReference type="ARBA" id="ARBA00023163"/>
    </source>
</evidence>
<dbReference type="Proteomes" id="UP001305928">
    <property type="component" value="Chromosome"/>
</dbReference>
<dbReference type="PANTHER" id="PTHR43214:SF41">
    <property type="entry name" value="NITRATE_NITRITE RESPONSE REGULATOR PROTEIN NARP"/>
    <property type="match status" value="1"/>
</dbReference>
<dbReference type="PANTHER" id="PTHR43214">
    <property type="entry name" value="TWO-COMPONENT RESPONSE REGULATOR"/>
    <property type="match status" value="1"/>
</dbReference>
<evidence type="ECO:0000313" key="6">
    <source>
        <dbReference type="Proteomes" id="UP001305928"/>
    </source>
</evidence>
<dbReference type="CDD" id="cd06170">
    <property type="entry name" value="LuxR_C_like"/>
    <property type="match status" value="1"/>
</dbReference>
<accession>A0ABZ0PRI1</accession>
<feature type="domain" description="HTH luxR-type" evidence="4">
    <location>
        <begin position="834"/>
        <end position="899"/>
    </location>
</feature>
<dbReference type="InterPro" id="IPR000792">
    <property type="entry name" value="Tscrpt_reg_LuxR_C"/>
</dbReference>
<dbReference type="PRINTS" id="PR00038">
    <property type="entry name" value="HTHLUXR"/>
</dbReference>
<keyword evidence="6" id="KW-1185">Reference proteome</keyword>